<dbReference type="AlphaFoldDB" id="A0A8D8CE69"/>
<dbReference type="EMBL" id="HBUE01122863">
    <property type="protein sequence ID" value="CAG6493134.1"/>
    <property type="molecule type" value="Transcribed_RNA"/>
</dbReference>
<protein>
    <submittedName>
        <fullName evidence="1">(northern house mosquito) hypothetical protein</fullName>
    </submittedName>
</protein>
<proteinExistence type="predicted"/>
<organism evidence="1">
    <name type="scientific">Culex pipiens</name>
    <name type="common">House mosquito</name>
    <dbReference type="NCBI Taxonomy" id="7175"/>
    <lineage>
        <taxon>Eukaryota</taxon>
        <taxon>Metazoa</taxon>
        <taxon>Ecdysozoa</taxon>
        <taxon>Arthropoda</taxon>
        <taxon>Hexapoda</taxon>
        <taxon>Insecta</taxon>
        <taxon>Pterygota</taxon>
        <taxon>Neoptera</taxon>
        <taxon>Endopterygota</taxon>
        <taxon>Diptera</taxon>
        <taxon>Nematocera</taxon>
        <taxon>Culicoidea</taxon>
        <taxon>Culicidae</taxon>
        <taxon>Culicinae</taxon>
        <taxon>Culicini</taxon>
        <taxon>Culex</taxon>
        <taxon>Culex</taxon>
    </lineage>
</organism>
<accession>A0A8D8CE69</accession>
<name>A0A8D8CE69_CULPI</name>
<sequence length="116" mass="13421">MGESQTLTFHNYQLHAMLTQPCCLNSIKFGQAVSLIEFHNRVGKKSLRFRYLFLSKFSINTSRAPNPYSCPGVWWRWERPAMDGFHGAACPVRVELVLIPFNQFLCNLSWTIITHT</sequence>
<evidence type="ECO:0000313" key="1">
    <source>
        <dbReference type="EMBL" id="CAG6493134.1"/>
    </source>
</evidence>
<reference evidence="1" key="1">
    <citation type="submission" date="2021-05" db="EMBL/GenBank/DDBJ databases">
        <authorList>
            <person name="Alioto T."/>
            <person name="Alioto T."/>
            <person name="Gomez Garrido J."/>
        </authorList>
    </citation>
    <scope>NUCLEOTIDE SEQUENCE</scope>
</reference>